<evidence type="ECO:0000259" key="1">
    <source>
        <dbReference type="Pfam" id="PF00561"/>
    </source>
</evidence>
<keyword evidence="3" id="KW-1185">Reference proteome</keyword>
<dbReference type="InterPro" id="IPR029058">
    <property type="entry name" value="AB_hydrolase_fold"/>
</dbReference>
<dbReference type="InterPro" id="IPR000073">
    <property type="entry name" value="AB_hydrolase_1"/>
</dbReference>
<comment type="caution">
    <text evidence="2">The sequence shown here is derived from an EMBL/GenBank/DDBJ whole genome shotgun (WGS) entry which is preliminary data.</text>
</comment>
<dbReference type="InterPro" id="IPR050266">
    <property type="entry name" value="AB_hydrolase_sf"/>
</dbReference>
<dbReference type="AlphaFoldDB" id="A0A5E6M9F3"/>
<proteinExistence type="predicted"/>
<organism evidence="2 3">
    <name type="scientific">Methylacidimicrobium cyclopophantes</name>
    <dbReference type="NCBI Taxonomy" id="1041766"/>
    <lineage>
        <taxon>Bacteria</taxon>
        <taxon>Pseudomonadati</taxon>
        <taxon>Verrucomicrobiota</taxon>
        <taxon>Methylacidimicrobium</taxon>
    </lineage>
</organism>
<dbReference type="EC" id="3.1.1.24" evidence="2"/>
<feature type="domain" description="AB hydrolase-1" evidence="1">
    <location>
        <begin position="19"/>
        <end position="251"/>
    </location>
</feature>
<dbReference type="InterPro" id="IPR000639">
    <property type="entry name" value="Epox_hydrolase-like"/>
</dbReference>
<dbReference type="Proteomes" id="UP000381693">
    <property type="component" value="Unassembled WGS sequence"/>
</dbReference>
<dbReference type="GO" id="GO:0047570">
    <property type="term" value="F:3-oxoadipate enol-lactonase activity"/>
    <property type="evidence" value="ECO:0007669"/>
    <property type="project" value="UniProtKB-EC"/>
</dbReference>
<dbReference type="Gene3D" id="3.40.50.1820">
    <property type="entry name" value="alpha/beta hydrolase"/>
    <property type="match status" value="1"/>
</dbReference>
<dbReference type="PRINTS" id="PR00412">
    <property type="entry name" value="EPOXHYDRLASE"/>
</dbReference>
<dbReference type="PANTHER" id="PTHR43798">
    <property type="entry name" value="MONOACYLGLYCEROL LIPASE"/>
    <property type="match status" value="1"/>
</dbReference>
<dbReference type="Pfam" id="PF00561">
    <property type="entry name" value="Abhydrolase_1"/>
    <property type="match status" value="1"/>
</dbReference>
<accession>A0A5E6M9F3</accession>
<gene>
    <name evidence="2" type="primary">pcaD</name>
    <name evidence="2" type="ORF">MAMC_00689</name>
</gene>
<evidence type="ECO:0000313" key="3">
    <source>
        <dbReference type="Proteomes" id="UP000381693"/>
    </source>
</evidence>
<dbReference type="EMBL" id="CABFUZ020000093">
    <property type="protein sequence ID" value="VVM05578.1"/>
    <property type="molecule type" value="Genomic_DNA"/>
</dbReference>
<dbReference type="RefSeq" id="WP_142524769.1">
    <property type="nucleotide sequence ID" value="NZ_CABFUZ020000093.1"/>
</dbReference>
<dbReference type="SUPFAM" id="SSF53474">
    <property type="entry name" value="alpha/beta-Hydrolases"/>
    <property type="match status" value="1"/>
</dbReference>
<protein>
    <submittedName>
        <fullName evidence="2">3-oxoadipate enol-lactonase</fullName>
        <ecNumber evidence="2">3.1.1.24</ecNumber>
    </submittedName>
</protein>
<sequence>MTFSCDDATLYFTTVGMGPAMVLLHPTPVDHRFWLPVANLLASEHQVVLPDLRGHGRSTTGTGPITVEKLAADVARLLDHLGIAKAFFGGCSIGGYTLFEIWRTMPERVSGLAFCCSRPQADTEAVLARRRANIAKIREGKVREFLEEQLRTLIGATARARRPQIVAELREMMEAASPEALIAVQQGLATRPDSRATARTIRVPCCVVAGGEDSSSPPADMRLLVGEIRSGGSEAEYIEIPDAGHYAPFEQPERIAEILQRCCKAADEGRKSTRND</sequence>
<evidence type="ECO:0000313" key="2">
    <source>
        <dbReference type="EMBL" id="VVM05578.1"/>
    </source>
</evidence>
<reference evidence="2" key="1">
    <citation type="submission" date="2019-09" db="EMBL/GenBank/DDBJ databases">
        <authorList>
            <person name="Cremers G."/>
        </authorList>
    </citation>
    <scope>NUCLEOTIDE SEQUENCE [LARGE SCALE GENOMIC DNA]</scope>
    <source>
        <strain evidence="2">3B</strain>
    </source>
</reference>
<dbReference type="OrthoDB" id="252464at2"/>
<keyword evidence="2" id="KW-0378">Hydrolase</keyword>
<name>A0A5E6M9F3_9BACT</name>